<keyword evidence="7" id="KW-0732">Signal</keyword>
<dbReference type="Proteomes" id="UP000287969">
    <property type="component" value="Chromosome"/>
</dbReference>
<dbReference type="Gene3D" id="2.40.440.10">
    <property type="entry name" value="L,D-transpeptidase catalytic domain-like"/>
    <property type="match status" value="1"/>
</dbReference>
<dbReference type="PROSITE" id="PS52029">
    <property type="entry name" value="LD_TPASE"/>
    <property type="match status" value="1"/>
</dbReference>
<evidence type="ECO:0000256" key="3">
    <source>
        <dbReference type="ARBA" id="ARBA00022960"/>
    </source>
</evidence>
<dbReference type="InterPro" id="IPR038063">
    <property type="entry name" value="Transpep_catalytic_dom"/>
</dbReference>
<evidence type="ECO:0000256" key="1">
    <source>
        <dbReference type="ARBA" id="ARBA00004752"/>
    </source>
</evidence>
<organism evidence="9 10">
    <name type="scientific">Acidilutibacter cellobiosedens</name>
    <dbReference type="NCBI Taxonomy" id="2507161"/>
    <lineage>
        <taxon>Bacteria</taxon>
        <taxon>Bacillati</taxon>
        <taxon>Bacillota</taxon>
        <taxon>Tissierellia</taxon>
        <taxon>Tissierellales</taxon>
        <taxon>Acidilutibacteraceae</taxon>
        <taxon>Acidilutibacter</taxon>
    </lineage>
</organism>
<dbReference type="InterPro" id="IPR005490">
    <property type="entry name" value="LD_TPept_cat_dom"/>
</dbReference>
<dbReference type="PROSITE" id="PS51257">
    <property type="entry name" value="PROKAR_LIPOPROTEIN"/>
    <property type="match status" value="1"/>
</dbReference>
<dbReference type="RefSeq" id="WP_071141288.1">
    <property type="nucleotide sequence ID" value="NZ_CP035282.1"/>
</dbReference>
<dbReference type="CDD" id="cd16913">
    <property type="entry name" value="YkuD_like"/>
    <property type="match status" value="1"/>
</dbReference>
<dbReference type="KEGG" id="spoa:EQM13_06510"/>
<feature type="active site" description="Proton donor/acceptor" evidence="6">
    <location>
        <position position="388"/>
    </location>
</feature>
<sequence length="448" mass="51272">MKYNQRWSLIFIFLMILTGCNSNISEKPNTDKGTEKENPEEGYYNFVERDINSISINEENKITDKMSKSNRKILSMADSKNLNTNNNFVLLRTFNTQLPQGLALNLSYKKHLMPYDYFLTTKDNVKVYNMPSVDGNVVGEFNSLEKINLLSEVKGEYIESTKSQKWYAVTWEDNDLGILYGFVPNGSGEIRSFKFDTMFSNLKKLEDELNKGKYGYISNYRDANGSPPLINNKGIDKYGVQAYQSAPAYSDLNNKKEFRYFPDGMIVFVQGDVKGYYKVKALGYEGTYWIPKEYVSFDNNIDKLTKAVVVDVTNQNQAVFEKISGSWNMVSYNLATTGVRSEKMFETPIGNFKVQEKKDKFEYLNDATGEIAGYAPYAIRFSQGGYIHGIPVEYVKKDGEKIDPGMKEELATLGTFPRSHKCVRNYTSHAKFLYNWVSPNDTSVIVFK</sequence>
<keyword evidence="10" id="KW-1185">Reference proteome</keyword>
<name>A0A410QB91_9FIRM</name>
<feature type="domain" description="L,D-TPase catalytic" evidence="8">
    <location>
        <begin position="306"/>
        <end position="447"/>
    </location>
</feature>
<proteinExistence type="predicted"/>
<evidence type="ECO:0000313" key="9">
    <source>
        <dbReference type="EMBL" id="QAT61266.1"/>
    </source>
</evidence>
<reference evidence="10" key="1">
    <citation type="submission" date="2019-01" db="EMBL/GenBank/DDBJ databases">
        <title>Draft genomes of a novel of Sporanaerobacter strains.</title>
        <authorList>
            <person name="Ma S."/>
        </authorList>
    </citation>
    <scope>NUCLEOTIDE SEQUENCE [LARGE SCALE GENOMIC DNA]</scope>
    <source>
        <strain evidence="10">NJN-17</strain>
    </source>
</reference>
<evidence type="ECO:0000259" key="8">
    <source>
        <dbReference type="PROSITE" id="PS52029"/>
    </source>
</evidence>
<dbReference type="SUPFAM" id="SSF141523">
    <property type="entry name" value="L,D-transpeptidase catalytic domain-like"/>
    <property type="match status" value="1"/>
</dbReference>
<dbReference type="EMBL" id="CP035282">
    <property type="protein sequence ID" value="QAT61266.1"/>
    <property type="molecule type" value="Genomic_DNA"/>
</dbReference>
<comment type="pathway">
    <text evidence="1 6">Cell wall biogenesis; peptidoglycan biosynthesis.</text>
</comment>
<dbReference type="GO" id="GO:0016740">
    <property type="term" value="F:transferase activity"/>
    <property type="evidence" value="ECO:0007669"/>
    <property type="project" value="UniProtKB-KW"/>
</dbReference>
<feature type="chain" id="PRO_5019293706" evidence="7">
    <location>
        <begin position="25"/>
        <end position="448"/>
    </location>
</feature>
<dbReference type="GO" id="GO:0071555">
    <property type="term" value="P:cell wall organization"/>
    <property type="evidence" value="ECO:0007669"/>
    <property type="project" value="UniProtKB-UniRule"/>
</dbReference>
<feature type="signal peptide" evidence="7">
    <location>
        <begin position="1"/>
        <end position="24"/>
    </location>
</feature>
<dbReference type="GO" id="GO:0009252">
    <property type="term" value="P:peptidoglycan biosynthetic process"/>
    <property type="evidence" value="ECO:0007669"/>
    <property type="project" value="UniProtKB-UniPathway"/>
</dbReference>
<feature type="active site" description="Nucleophile" evidence="6">
    <location>
        <position position="422"/>
    </location>
</feature>
<dbReference type="OrthoDB" id="92744at2"/>
<dbReference type="AlphaFoldDB" id="A0A410QB91"/>
<evidence type="ECO:0000256" key="2">
    <source>
        <dbReference type="ARBA" id="ARBA00022679"/>
    </source>
</evidence>
<keyword evidence="4 6" id="KW-0573">Peptidoglycan synthesis</keyword>
<evidence type="ECO:0000313" key="10">
    <source>
        <dbReference type="Proteomes" id="UP000287969"/>
    </source>
</evidence>
<evidence type="ECO:0000256" key="4">
    <source>
        <dbReference type="ARBA" id="ARBA00022984"/>
    </source>
</evidence>
<dbReference type="Pfam" id="PF03734">
    <property type="entry name" value="YkuD"/>
    <property type="match status" value="1"/>
</dbReference>
<protein>
    <submittedName>
        <fullName evidence="9">Murein L,D-transpeptidase</fullName>
    </submittedName>
</protein>
<gene>
    <name evidence="9" type="ORF">EQM13_06510</name>
</gene>
<accession>A0A410QB91</accession>
<evidence type="ECO:0000256" key="6">
    <source>
        <dbReference type="PROSITE-ProRule" id="PRU01373"/>
    </source>
</evidence>
<keyword evidence="5 6" id="KW-0961">Cell wall biogenesis/degradation</keyword>
<keyword evidence="2" id="KW-0808">Transferase</keyword>
<dbReference type="UniPathway" id="UPA00219"/>
<dbReference type="GO" id="GO:0008360">
    <property type="term" value="P:regulation of cell shape"/>
    <property type="evidence" value="ECO:0007669"/>
    <property type="project" value="UniProtKB-UniRule"/>
</dbReference>
<evidence type="ECO:0000256" key="7">
    <source>
        <dbReference type="SAM" id="SignalP"/>
    </source>
</evidence>
<keyword evidence="3 6" id="KW-0133">Cell shape</keyword>
<evidence type="ECO:0000256" key="5">
    <source>
        <dbReference type="ARBA" id="ARBA00023316"/>
    </source>
</evidence>